<evidence type="ECO:0000313" key="4">
    <source>
        <dbReference type="Proteomes" id="UP000228689"/>
    </source>
</evidence>
<keyword evidence="2" id="KW-1133">Transmembrane helix</keyword>
<dbReference type="EMBL" id="PFMC01000084">
    <property type="protein sequence ID" value="PIY93773.1"/>
    <property type="molecule type" value="Genomic_DNA"/>
</dbReference>
<feature type="transmembrane region" description="Helical" evidence="2">
    <location>
        <begin position="23"/>
        <end position="42"/>
    </location>
</feature>
<reference evidence="4" key="1">
    <citation type="submission" date="2017-09" db="EMBL/GenBank/DDBJ databases">
        <title>Depth-based differentiation of microbial function through sediment-hosted aquifers and enrichment of novel symbionts in the deep terrestrial subsurface.</title>
        <authorList>
            <person name="Probst A.J."/>
            <person name="Ladd B."/>
            <person name="Jarett J.K."/>
            <person name="Geller-Mcgrath D.E."/>
            <person name="Sieber C.M.K."/>
            <person name="Emerson J.B."/>
            <person name="Anantharaman K."/>
            <person name="Thomas B.C."/>
            <person name="Malmstrom R."/>
            <person name="Stieglmeier M."/>
            <person name="Klingl A."/>
            <person name="Woyke T."/>
            <person name="Ryan C.M."/>
            <person name="Banfield J.F."/>
        </authorList>
    </citation>
    <scope>NUCLEOTIDE SEQUENCE [LARGE SCALE GENOMIC DNA]</scope>
</reference>
<protein>
    <recommendedName>
        <fullName evidence="5">Pilus assembly protein PilO</fullName>
    </recommendedName>
</protein>
<accession>A0A2M7RAI2</accession>
<keyword evidence="1" id="KW-0175">Coiled coil</keyword>
<dbReference type="Proteomes" id="UP000228689">
    <property type="component" value="Unassembled WGS sequence"/>
</dbReference>
<dbReference type="Gene3D" id="3.30.70.60">
    <property type="match status" value="1"/>
</dbReference>
<sequence>MKEKEEIKDISKINYFLNKNQKYLNMVVAGLVLVAGVMLILLPQWQKISQDNISLVPDLRSERDSKLIYLNKLKKLEQELSSLVNNDATDLTKINKILPSEINTQSLFVEIDKIINDAGFTLQKISINEVKADFSDLIEFQVGDLINLNVFDDRVGALDVTLNVEGGGYNEFKSLLKRIEENVRLMNIISVDFSSLSERGYVGQSGEDISPKNYSFNIRTYFLNKDNVS</sequence>
<evidence type="ECO:0008006" key="5">
    <source>
        <dbReference type="Google" id="ProtNLM"/>
    </source>
</evidence>
<dbReference type="AlphaFoldDB" id="A0A2M7RAI2"/>
<keyword evidence="2" id="KW-0812">Transmembrane</keyword>
<dbReference type="InterPro" id="IPR014717">
    <property type="entry name" value="Transl_elong_EF1B/ribsomal_bS6"/>
</dbReference>
<evidence type="ECO:0000256" key="2">
    <source>
        <dbReference type="SAM" id="Phobius"/>
    </source>
</evidence>
<gene>
    <name evidence="3" type="ORF">COY67_03610</name>
</gene>
<feature type="coiled-coil region" evidence="1">
    <location>
        <begin position="59"/>
        <end position="86"/>
    </location>
</feature>
<keyword evidence="2" id="KW-0472">Membrane</keyword>
<comment type="caution">
    <text evidence="3">The sequence shown here is derived from an EMBL/GenBank/DDBJ whole genome shotgun (WGS) entry which is preliminary data.</text>
</comment>
<organism evidence="3 4">
    <name type="scientific">Candidatus Komeilibacteria bacterium CG_4_10_14_0_8_um_filter_37_78</name>
    <dbReference type="NCBI Taxonomy" id="1974471"/>
    <lineage>
        <taxon>Bacteria</taxon>
        <taxon>Candidatus Komeiliibacteriota</taxon>
    </lineage>
</organism>
<proteinExistence type="predicted"/>
<evidence type="ECO:0000313" key="3">
    <source>
        <dbReference type="EMBL" id="PIY93773.1"/>
    </source>
</evidence>
<evidence type="ECO:0000256" key="1">
    <source>
        <dbReference type="SAM" id="Coils"/>
    </source>
</evidence>
<name>A0A2M7RAI2_9BACT</name>